<dbReference type="RefSeq" id="WP_002849714.1">
    <property type="nucleotide sequence ID" value="NZ_ADKM02000080.1"/>
</dbReference>
<accession>E9SCL0</accession>
<gene>
    <name evidence="1" type="ORF">CUS_5927</name>
</gene>
<organism evidence="1 2">
    <name type="scientific">Ruminococcus albus 8</name>
    <dbReference type="NCBI Taxonomy" id="246199"/>
    <lineage>
        <taxon>Bacteria</taxon>
        <taxon>Bacillati</taxon>
        <taxon>Bacillota</taxon>
        <taxon>Clostridia</taxon>
        <taxon>Eubacteriales</taxon>
        <taxon>Oscillospiraceae</taxon>
        <taxon>Ruminococcus</taxon>
    </lineage>
</organism>
<comment type="caution">
    <text evidence="1">The sequence shown here is derived from an EMBL/GenBank/DDBJ whole genome shotgun (WGS) entry which is preliminary data.</text>
</comment>
<dbReference type="OrthoDB" id="9801912at2"/>
<evidence type="ECO:0000313" key="2">
    <source>
        <dbReference type="Proteomes" id="UP000004259"/>
    </source>
</evidence>
<protein>
    <submittedName>
        <fullName evidence="1">Uncharacterized protein</fullName>
    </submittedName>
</protein>
<dbReference type="AlphaFoldDB" id="E9SCL0"/>
<dbReference type="Proteomes" id="UP000004259">
    <property type="component" value="Unassembled WGS sequence"/>
</dbReference>
<name>E9SCL0_RUMAL</name>
<sequence>MKITENMGFLPIVPFVGDHPDMLIGWHTSAEEKANDSVYAVNTESWD</sequence>
<proteinExistence type="predicted"/>
<keyword evidence="2" id="KW-1185">Reference proteome</keyword>
<reference evidence="1 2" key="1">
    <citation type="submission" date="2011-02" db="EMBL/GenBank/DDBJ databases">
        <authorList>
            <person name="Nelson K.E."/>
            <person name="Sutton G."/>
            <person name="Torralba M."/>
            <person name="Durkin S."/>
            <person name="Harkins D."/>
            <person name="Montgomery R."/>
            <person name="Ziemer C."/>
            <person name="Klaassens E."/>
            <person name="Ocuiv P."/>
            <person name="Morrison M."/>
        </authorList>
    </citation>
    <scope>NUCLEOTIDE SEQUENCE [LARGE SCALE GENOMIC DNA]</scope>
    <source>
        <strain evidence="1 2">8</strain>
    </source>
</reference>
<dbReference type="EMBL" id="ADKM02000080">
    <property type="protein sequence ID" value="EGC03029.1"/>
    <property type="molecule type" value="Genomic_DNA"/>
</dbReference>
<evidence type="ECO:0000313" key="1">
    <source>
        <dbReference type="EMBL" id="EGC03029.1"/>
    </source>
</evidence>